<sequence>MEYCSVQATPEDFQRCLKVVKDYMREADYQLENLEFELLTGDIMETSAMMGGDFSDENIKEICQIYIDSHFYQRFRNAHKDKLGSSFLRF</sequence>
<evidence type="ECO:0000313" key="2">
    <source>
        <dbReference type="Proteomes" id="UP000824175"/>
    </source>
</evidence>
<reference evidence="1" key="1">
    <citation type="submission" date="2020-10" db="EMBL/GenBank/DDBJ databases">
        <authorList>
            <person name="Gilroy R."/>
        </authorList>
    </citation>
    <scope>NUCLEOTIDE SEQUENCE</scope>
    <source>
        <strain evidence="1">CHK195-11698</strain>
    </source>
</reference>
<dbReference type="Proteomes" id="UP000824175">
    <property type="component" value="Unassembled WGS sequence"/>
</dbReference>
<comment type="caution">
    <text evidence="1">The sequence shown here is derived from an EMBL/GenBank/DDBJ whole genome shotgun (WGS) entry which is preliminary data.</text>
</comment>
<reference evidence="1" key="2">
    <citation type="journal article" date="2021" name="PeerJ">
        <title>Extensive microbial diversity within the chicken gut microbiome revealed by metagenomics and culture.</title>
        <authorList>
            <person name="Gilroy R."/>
            <person name="Ravi A."/>
            <person name="Getino M."/>
            <person name="Pursley I."/>
            <person name="Horton D.L."/>
            <person name="Alikhan N.F."/>
            <person name="Baker D."/>
            <person name="Gharbi K."/>
            <person name="Hall N."/>
            <person name="Watson M."/>
            <person name="Adriaenssens E.M."/>
            <person name="Foster-Nyarko E."/>
            <person name="Jarju S."/>
            <person name="Secka A."/>
            <person name="Antonio M."/>
            <person name="Oren A."/>
            <person name="Chaudhuri R.R."/>
            <person name="La Ragione R."/>
            <person name="Hildebrand F."/>
            <person name="Pallen M.J."/>
        </authorList>
    </citation>
    <scope>NUCLEOTIDE SEQUENCE</scope>
    <source>
        <strain evidence="1">CHK195-11698</strain>
    </source>
</reference>
<dbReference type="AlphaFoldDB" id="A0A9D1HQV0"/>
<organism evidence="1 2">
    <name type="scientific">Candidatus Fimiplasma intestinipullorum</name>
    <dbReference type="NCBI Taxonomy" id="2840825"/>
    <lineage>
        <taxon>Bacteria</taxon>
        <taxon>Bacillati</taxon>
        <taxon>Bacillota</taxon>
        <taxon>Clostridia</taxon>
        <taxon>Eubacteriales</taxon>
        <taxon>Candidatus Fimiplasma</taxon>
    </lineage>
</organism>
<gene>
    <name evidence="1" type="ORF">IAD15_10880</name>
</gene>
<accession>A0A9D1HQV0</accession>
<protein>
    <submittedName>
        <fullName evidence="1">Uncharacterized protein</fullName>
    </submittedName>
</protein>
<evidence type="ECO:0000313" key="1">
    <source>
        <dbReference type="EMBL" id="HIU14551.1"/>
    </source>
</evidence>
<name>A0A9D1HQV0_9FIRM</name>
<proteinExistence type="predicted"/>
<dbReference type="EMBL" id="DVMJ01000096">
    <property type="protein sequence ID" value="HIU14551.1"/>
    <property type="molecule type" value="Genomic_DNA"/>
</dbReference>